<keyword evidence="9" id="KW-1185">Reference proteome</keyword>
<proteinExistence type="inferred from homology"/>
<comment type="similarity">
    <text evidence="1 6">Belongs to the Nudix hydrolase family.</text>
</comment>
<keyword evidence="4 6" id="KW-0378">Hydrolase</keyword>
<dbReference type="AlphaFoldDB" id="A0A0R1Y4Q5"/>
<gene>
    <name evidence="8" type="ORF">FC39_GL000493</name>
</gene>
<dbReference type="InterPro" id="IPR015797">
    <property type="entry name" value="NUDIX_hydrolase-like_dom_sf"/>
</dbReference>
<dbReference type="Proteomes" id="UP000051223">
    <property type="component" value="Unassembled WGS sequence"/>
</dbReference>
<dbReference type="CDD" id="cd03428">
    <property type="entry name" value="NUDIX_Ap4A_Nudt2"/>
    <property type="match status" value="1"/>
</dbReference>
<dbReference type="PROSITE" id="PS51462">
    <property type="entry name" value="NUDIX"/>
    <property type="match status" value="1"/>
</dbReference>
<dbReference type="InterPro" id="IPR020084">
    <property type="entry name" value="NUDIX_hydrolase_CS"/>
</dbReference>
<dbReference type="GO" id="GO:0006754">
    <property type="term" value="P:ATP biosynthetic process"/>
    <property type="evidence" value="ECO:0007669"/>
    <property type="project" value="TreeGrafter"/>
</dbReference>
<dbReference type="STRING" id="1423754.FC39_GL000493"/>
<dbReference type="InterPro" id="IPR051325">
    <property type="entry name" value="Nudix_hydrolase_domain"/>
</dbReference>
<reference evidence="8 9" key="1">
    <citation type="journal article" date="2015" name="Genome Announc.">
        <title>Expanding the biotechnology potential of lactobacilli through comparative genomics of 213 strains and associated genera.</title>
        <authorList>
            <person name="Sun Z."/>
            <person name="Harris H.M."/>
            <person name="McCann A."/>
            <person name="Guo C."/>
            <person name="Argimon S."/>
            <person name="Zhang W."/>
            <person name="Yang X."/>
            <person name="Jeffery I.B."/>
            <person name="Cooney J.C."/>
            <person name="Kagawa T.F."/>
            <person name="Liu W."/>
            <person name="Song Y."/>
            <person name="Salvetti E."/>
            <person name="Wrobel A."/>
            <person name="Rasinkangas P."/>
            <person name="Parkhill J."/>
            <person name="Rea M.C."/>
            <person name="O'Sullivan O."/>
            <person name="Ritari J."/>
            <person name="Douillard F.P."/>
            <person name="Paul Ross R."/>
            <person name="Yang R."/>
            <person name="Briner A.E."/>
            <person name="Felis G.E."/>
            <person name="de Vos W.M."/>
            <person name="Barrangou R."/>
            <person name="Klaenhammer T.R."/>
            <person name="Caufield P.W."/>
            <person name="Cui Y."/>
            <person name="Zhang H."/>
            <person name="O'Toole P.W."/>
        </authorList>
    </citation>
    <scope>NUCLEOTIDE SEQUENCE [LARGE SCALE GENOMIC DNA]</scope>
    <source>
        <strain evidence="8 9">DSM 5661</strain>
    </source>
</reference>
<sequence>MIHEHSAGSVIYREENNELLFLIVESVLHHTWGFPKGHLEKGETEEQAAKREVAEEVGLHPIFDFNFRREIEYRTEENTIKKVGFFLSKFVPDQHVVDQVEEILNSKWVTLAESKEYLPKDRGLYEILQAATQHIEESK</sequence>
<evidence type="ECO:0000256" key="6">
    <source>
        <dbReference type="RuleBase" id="RU003476"/>
    </source>
</evidence>
<dbReference type="Pfam" id="PF00293">
    <property type="entry name" value="NUDIX"/>
    <property type="match status" value="1"/>
</dbReference>
<organism evidence="8 9">
    <name type="scientific">Lactobacillus hamsteri DSM 5661 = JCM 6256</name>
    <dbReference type="NCBI Taxonomy" id="1423754"/>
    <lineage>
        <taxon>Bacteria</taxon>
        <taxon>Bacillati</taxon>
        <taxon>Bacillota</taxon>
        <taxon>Bacilli</taxon>
        <taxon>Lactobacillales</taxon>
        <taxon>Lactobacillaceae</taxon>
        <taxon>Lactobacillus</taxon>
    </lineage>
</organism>
<name>A0A0R1Y4Q5_9LACO</name>
<dbReference type="RefSeq" id="WP_025080840.1">
    <property type="nucleotide sequence ID" value="NZ_AZGI01000093.1"/>
</dbReference>
<feature type="domain" description="Nudix hydrolase" evidence="7">
    <location>
        <begin position="2"/>
        <end position="132"/>
    </location>
</feature>
<dbReference type="Gene3D" id="3.90.79.10">
    <property type="entry name" value="Nucleoside Triphosphate Pyrophosphohydrolase"/>
    <property type="match status" value="1"/>
</dbReference>
<dbReference type="PATRIC" id="fig|1423754.3.peg.512"/>
<dbReference type="InterPro" id="IPR020476">
    <property type="entry name" value="Nudix_hydrolase"/>
</dbReference>
<dbReference type="eggNOG" id="COG0494">
    <property type="taxonomic scope" value="Bacteria"/>
</dbReference>
<dbReference type="OrthoDB" id="9816289at2"/>
<dbReference type="SUPFAM" id="SSF55811">
    <property type="entry name" value="Nudix"/>
    <property type="match status" value="1"/>
</dbReference>
<dbReference type="EMBL" id="AZGI01000093">
    <property type="protein sequence ID" value="KRM36945.1"/>
    <property type="molecule type" value="Genomic_DNA"/>
</dbReference>
<evidence type="ECO:0000256" key="5">
    <source>
        <dbReference type="ARBA" id="ARBA00032644"/>
    </source>
</evidence>
<dbReference type="PANTHER" id="PTHR21340:SF0">
    <property type="entry name" value="BIS(5'-NUCLEOSYL)-TETRAPHOSPHATASE [ASYMMETRICAL]"/>
    <property type="match status" value="1"/>
</dbReference>
<evidence type="ECO:0000313" key="8">
    <source>
        <dbReference type="EMBL" id="KRM36945.1"/>
    </source>
</evidence>
<evidence type="ECO:0000259" key="7">
    <source>
        <dbReference type="PROSITE" id="PS51462"/>
    </source>
</evidence>
<dbReference type="InterPro" id="IPR000086">
    <property type="entry name" value="NUDIX_hydrolase_dom"/>
</dbReference>
<dbReference type="PROSITE" id="PS00893">
    <property type="entry name" value="NUDIX_BOX"/>
    <property type="match status" value="1"/>
</dbReference>
<dbReference type="InterPro" id="IPR003565">
    <property type="entry name" value="Tetra_PHTase"/>
</dbReference>
<dbReference type="GO" id="GO:0000166">
    <property type="term" value="F:nucleotide binding"/>
    <property type="evidence" value="ECO:0007669"/>
    <property type="project" value="UniProtKB-KW"/>
</dbReference>
<evidence type="ECO:0000256" key="2">
    <source>
        <dbReference type="ARBA" id="ARBA00018911"/>
    </source>
</evidence>
<dbReference type="GO" id="GO:0006167">
    <property type="term" value="P:AMP biosynthetic process"/>
    <property type="evidence" value="ECO:0007669"/>
    <property type="project" value="TreeGrafter"/>
</dbReference>
<evidence type="ECO:0000313" key="9">
    <source>
        <dbReference type="Proteomes" id="UP000051223"/>
    </source>
</evidence>
<comment type="caution">
    <text evidence="8">The sequence shown here is derived from an EMBL/GenBank/DDBJ whole genome shotgun (WGS) entry which is preliminary data.</text>
</comment>
<evidence type="ECO:0000256" key="4">
    <source>
        <dbReference type="ARBA" id="ARBA00022801"/>
    </source>
</evidence>
<dbReference type="PRINTS" id="PR00502">
    <property type="entry name" value="NUDIXFAMILY"/>
</dbReference>
<protein>
    <recommendedName>
        <fullName evidence="2">Bis(5'-nucleosyl)-tetraphosphatase [asymmetrical]</fullName>
    </recommendedName>
    <alternativeName>
        <fullName evidence="5">Diadenosine 5',5'''-P1,P4-tetraphosphate asymmetrical hydrolase</fullName>
    </alternativeName>
</protein>
<accession>A0A0R1Y4Q5</accession>
<dbReference type="PANTHER" id="PTHR21340">
    <property type="entry name" value="DIADENOSINE 5,5-P1,P4-TETRAPHOSPHATE PYROPHOSPHOHYDROLASE MUTT"/>
    <property type="match status" value="1"/>
</dbReference>
<evidence type="ECO:0000256" key="3">
    <source>
        <dbReference type="ARBA" id="ARBA00022741"/>
    </source>
</evidence>
<keyword evidence="3" id="KW-0547">Nucleotide-binding</keyword>
<dbReference type="GO" id="GO:0004081">
    <property type="term" value="F:bis(5'-nucleosyl)-tetraphosphatase (asymmetrical) activity"/>
    <property type="evidence" value="ECO:0007669"/>
    <property type="project" value="TreeGrafter"/>
</dbReference>
<evidence type="ECO:0000256" key="1">
    <source>
        <dbReference type="ARBA" id="ARBA00005582"/>
    </source>
</evidence>